<feature type="region of interest" description="Disordered" evidence="1">
    <location>
        <begin position="41"/>
        <end position="69"/>
    </location>
</feature>
<dbReference type="Pfam" id="PF10116">
    <property type="entry name" value="Host_attach"/>
    <property type="match status" value="1"/>
</dbReference>
<comment type="caution">
    <text evidence="2">The sequence shown here is derived from an EMBL/GenBank/DDBJ whole genome shotgun (WGS) entry which is preliminary data.</text>
</comment>
<proteinExistence type="predicted"/>
<dbReference type="AlphaFoldDB" id="A0AAW8B5F0"/>
<dbReference type="Proteomes" id="UP001178354">
    <property type="component" value="Unassembled WGS sequence"/>
</dbReference>
<dbReference type="RefSeq" id="WP_305170746.1">
    <property type="nucleotide sequence ID" value="NZ_JAUUUU010000004.1"/>
</dbReference>
<organism evidence="2 3">
    <name type="scientific">Porticoccus litoralis</name>
    <dbReference type="NCBI Taxonomy" id="434086"/>
    <lineage>
        <taxon>Bacteria</taxon>
        <taxon>Pseudomonadati</taxon>
        <taxon>Pseudomonadota</taxon>
        <taxon>Gammaproteobacteria</taxon>
        <taxon>Cellvibrionales</taxon>
        <taxon>Porticoccaceae</taxon>
        <taxon>Porticoccus</taxon>
    </lineage>
</organism>
<keyword evidence="3" id="KW-1185">Reference proteome</keyword>
<evidence type="ECO:0000313" key="2">
    <source>
        <dbReference type="EMBL" id="MDP1521092.1"/>
    </source>
</evidence>
<evidence type="ECO:0000313" key="3">
    <source>
        <dbReference type="Proteomes" id="UP001178354"/>
    </source>
</evidence>
<protein>
    <submittedName>
        <fullName evidence="2">Host attachment protein</fullName>
    </submittedName>
</protein>
<reference evidence="2" key="1">
    <citation type="journal article" date="2010" name="Int. J. Syst. Evol. Microbiol.">
        <title>Porticoccus litoralis gen. nov., sp. nov., a gammaproteobacterium isolated from the Yellow Sea.</title>
        <authorList>
            <person name="Oh H.M."/>
            <person name="Kim H."/>
            <person name="Kim K.M."/>
            <person name="Min G.S."/>
            <person name="Cho J.C."/>
        </authorList>
    </citation>
    <scope>NUCLEOTIDE SEQUENCE</scope>
    <source>
        <strain evidence="2">DSM 25064</strain>
    </source>
</reference>
<gene>
    <name evidence="2" type="ORF">Q8A57_08940</name>
</gene>
<reference evidence="2" key="2">
    <citation type="submission" date="2023-08" db="EMBL/GenBank/DDBJ databases">
        <authorList>
            <person name="Luo J."/>
        </authorList>
    </citation>
    <scope>NUCLEOTIDE SEQUENCE</scope>
    <source>
        <strain evidence="2">DSM 25064</strain>
    </source>
</reference>
<accession>A0AAW8B5F0</accession>
<name>A0AAW8B5F0_9GAMM</name>
<dbReference type="EMBL" id="JAUUUU010000004">
    <property type="protein sequence ID" value="MDP1521092.1"/>
    <property type="molecule type" value="Genomic_DNA"/>
</dbReference>
<dbReference type="InterPro" id="IPR019291">
    <property type="entry name" value="Host_attachment_protein"/>
</dbReference>
<sequence>MTWVLVADASRARIFNTAGSKEPLVEVKSMLHGESRLKVSELVSDQPGRQSGSNPSGSHGVAEKSAIKEQERDTFARELSDLLALGREQDHFRKLYLVAPSQMLGALHKHLNKNVKAALQGEFDLQLVKASNEDIRNHLPEYL</sequence>
<evidence type="ECO:0000256" key="1">
    <source>
        <dbReference type="SAM" id="MobiDB-lite"/>
    </source>
</evidence>
<feature type="compositionally biased region" description="Polar residues" evidence="1">
    <location>
        <begin position="47"/>
        <end position="57"/>
    </location>
</feature>